<dbReference type="InterPro" id="IPR036909">
    <property type="entry name" value="Cyt_c-like_dom_sf"/>
</dbReference>
<name>A0ABQ3EDK2_9HYPH</name>
<keyword evidence="4" id="KW-1185">Reference proteome</keyword>
<dbReference type="EMBL" id="BMXE01000004">
    <property type="protein sequence ID" value="GHB34406.1"/>
    <property type="molecule type" value="Genomic_DNA"/>
</dbReference>
<feature type="transmembrane region" description="Helical" evidence="1">
    <location>
        <begin position="175"/>
        <end position="196"/>
    </location>
</feature>
<feature type="transmembrane region" description="Helical" evidence="1">
    <location>
        <begin position="114"/>
        <end position="136"/>
    </location>
</feature>
<accession>A0ABQ3EDK2</accession>
<feature type="transmembrane region" description="Helical" evidence="1">
    <location>
        <begin position="148"/>
        <end position="169"/>
    </location>
</feature>
<evidence type="ECO:0000259" key="2">
    <source>
        <dbReference type="Pfam" id="PF06181"/>
    </source>
</evidence>
<gene>
    <name evidence="3" type="ORF">GCM10007094_24460</name>
</gene>
<comment type="caution">
    <text evidence="3">The sequence shown here is derived from an EMBL/GenBank/DDBJ whole genome shotgun (WGS) entry which is preliminary data.</text>
</comment>
<dbReference type="InterPro" id="IPR010389">
    <property type="entry name" value="Urate_ox_N"/>
</dbReference>
<keyword evidence="1" id="KW-0472">Membrane</keyword>
<feature type="transmembrane region" description="Helical" evidence="1">
    <location>
        <begin position="252"/>
        <end position="270"/>
    </location>
</feature>
<dbReference type="RefSeq" id="WP_189437084.1">
    <property type="nucleotide sequence ID" value="NZ_BMXE01000004.1"/>
</dbReference>
<organism evidence="3 4">
    <name type="scientific">Pseudovibrio japonicus</name>
    <dbReference type="NCBI Taxonomy" id="366534"/>
    <lineage>
        <taxon>Bacteria</taxon>
        <taxon>Pseudomonadati</taxon>
        <taxon>Pseudomonadota</taxon>
        <taxon>Alphaproteobacteria</taxon>
        <taxon>Hyphomicrobiales</taxon>
        <taxon>Stappiaceae</taxon>
        <taxon>Pseudovibrio</taxon>
    </lineage>
</organism>
<feature type="domain" description="Urate oxidase N-terminal" evidence="2">
    <location>
        <begin position="5"/>
        <end position="298"/>
    </location>
</feature>
<dbReference type="SUPFAM" id="SSF46626">
    <property type="entry name" value="Cytochrome c"/>
    <property type="match status" value="1"/>
</dbReference>
<proteinExistence type="predicted"/>
<feature type="transmembrane region" description="Helical" evidence="1">
    <location>
        <begin position="12"/>
        <end position="34"/>
    </location>
</feature>
<keyword evidence="1" id="KW-1133">Transmembrane helix</keyword>
<dbReference type="Proteomes" id="UP000637980">
    <property type="component" value="Unassembled WGS sequence"/>
</dbReference>
<protein>
    <submittedName>
        <fullName evidence="3">Cysteine desulfurase</fullName>
    </submittedName>
</protein>
<evidence type="ECO:0000313" key="4">
    <source>
        <dbReference type="Proteomes" id="UP000637980"/>
    </source>
</evidence>
<feature type="transmembrane region" description="Helical" evidence="1">
    <location>
        <begin position="83"/>
        <end position="102"/>
    </location>
</feature>
<feature type="transmembrane region" description="Helical" evidence="1">
    <location>
        <begin position="282"/>
        <end position="299"/>
    </location>
</feature>
<sequence length="392" mass="43213">MTATFLSEWLNLLFRWFHLIVGVGWIGTSFYFMALDLSLRKREGQAPGILGSAWEVHGGGFYNVEKYMVAPKELPKDLIWYKWDAYLTWVSGFALLTVQYYFNASVYLIDPEVMRLLPAEAIAISVVSLLAGWLVYDRLCRSPIGQNTPLLAACLLVIILAATYGYAQVFSGRGVLIHVGALIGTIMAFNVFMVIIPNQKKIVAALLAGREPDARLGAIGKQRSVHNNYLTLPVLLLMVSNHYPLLTGHGQPVLVVALILVMGGMVRHFINRHDAHDNFANFWWALPVAAVSLITAVIVTTPEKLVGGAVVSDAQALEIVQMHCADCHSATPTNDAFVEAPMNIELDSIANLRRYNILIMAQAVRSTAMPLGNEKGMTEQERALLGAWLQGH</sequence>
<reference evidence="4" key="1">
    <citation type="journal article" date="2019" name="Int. J. Syst. Evol. Microbiol.">
        <title>The Global Catalogue of Microorganisms (GCM) 10K type strain sequencing project: providing services to taxonomists for standard genome sequencing and annotation.</title>
        <authorList>
            <consortium name="The Broad Institute Genomics Platform"/>
            <consortium name="The Broad Institute Genome Sequencing Center for Infectious Disease"/>
            <person name="Wu L."/>
            <person name="Ma J."/>
        </authorList>
    </citation>
    <scope>NUCLEOTIDE SEQUENCE [LARGE SCALE GENOMIC DNA]</scope>
    <source>
        <strain evidence="4">KCTC 12861</strain>
    </source>
</reference>
<evidence type="ECO:0000256" key="1">
    <source>
        <dbReference type="SAM" id="Phobius"/>
    </source>
</evidence>
<evidence type="ECO:0000313" key="3">
    <source>
        <dbReference type="EMBL" id="GHB34406.1"/>
    </source>
</evidence>
<keyword evidence="1" id="KW-0812">Transmembrane</keyword>
<dbReference type="Pfam" id="PF06181">
    <property type="entry name" value="Urate_ox_N"/>
    <property type="match status" value="1"/>
</dbReference>